<feature type="transmembrane region" description="Helical" evidence="7">
    <location>
        <begin position="86"/>
        <end position="105"/>
    </location>
</feature>
<comment type="subcellular location">
    <subcellularLocation>
        <location evidence="1">Membrane</location>
        <topology evidence="1">Multi-pass membrane protein</topology>
    </subcellularLocation>
</comment>
<evidence type="ECO:0000259" key="9">
    <source>
        <dbReference type="Pfam" id="PF16916"/>
    </source>
</evidence>
<evidence type="ECO:0000259" key="8">
    <source>
        <dbReference type="Pfam" id="PF01545"/>
    </source>
</evidence>
<dbReference type="InterPro" id="IPR002524">
    <property type="entry name" value="Cation_efflux"/>
</dbReference>
<dbReference type="NCBIfam" id="TIGR01297">
    <property type="entry name" value="CDF"/>
    <property type="match status" value="1"/>
</dbReference>
<proteinExistence type="inferred from homology"/>
<evidence type="ECO:0000313" key="11">
    <source>
        <dbReference type="Proteomes" id="UP000705983"/>
    </source>
</evidence>
<evidence type="ECO:0000256" key="4">
    <source>
        <dbReference type="ARBA" id="ARBA00022692"/>
    </source>
</evidence>
<accession>A0ABS2TG87</accession>
<comment type="caution">
    <text evidence="10">The sequence shown here is derived from an EMBL/GenBank/DDBJ whole genome shotgun (WGS) entry which is preliminary data.</text>
</comment>
<dbReference type="RefSeq" id="WP_187996477.1">
    <property type="nucleotide sequence ID" value="NZ_JACEXG010000003.1"/>
</dbReference>
<feature type="domain" description="Cation efflux protein transmembrane" evidence="8">
    <location>
        <begin position="17"/>
        <end position="210"/>
    </location>
</feature>
<keyword evidence="11" id="KW-1185">Reference proteome</keyword>
<keyword evidence="4 7" id="KW-0812">Transmembrane</keyword>
<dbReference type="InterPro" id="IPR058533">
    <property type="entry name" value="Cation_efflux_TM"/>
</dbReference>
<evidence type="ECO:0000256" key="2">
    <source>
        <dbReference type="ARBA" id="ARBA00008114"/>
    </source>
</evidence>
<dbReference type="SUPFAM" id="SSF161111">
    <property type="entry name" value="Cation efflux protein transmembrane domain-like"/>
    <property type="match status" value="1"/>
</dbReference>
<dbReference type="InterPro" id="IPR027469">
    <property type="entry name" value="Cation_efflux_TMD_sf"/>
</dbReference>
<dbReference type="Pfam" id="PF16916">
    <property type="entry name" value="ZT_dimer"/>
    <property type="match status" value="1"/>
</dbReference>
<feature type="transmembrane region" description="Helical" evidence="7">
    <location>
        <begin position="49"/>
        <end position="66"/>
    </location>
</feature>
<keyword evidence="5 7" id="KW-1133">Transmembrane helix</keyword>
<organism evidence="10 11">
    <name type="scientific">Flaviflexus equikiangi</name>
    <dbReference type="NCBI Taxonomy" id="2758573"/>
    <lineage>
        <taxon>Bacteria</taxon>
        <taxon>Bacillati</taxon>
        <taxon>Actinomycetota</taxon>
        <taxon>Actinomycetes</taxon>
        <taxon>Actinomycetales</taxon>
        <taxon>Actinomycetaceae</taxon>
        <taxon>Flaviflexus</taxon>
    </lineage>
</organism>
<dbReference type="Gene3D" id="1.20.1510.10">
    <property type="entry name" value="Cation efflux protein transmembrane domain"/>
    <property type="match status" value="1"/>
</dbReference>
<feature type="domain" description="Cation efflux protein cytoplasmic" evidence="9">
    <location>
        <begin position="222"/>
        <end position="292"/>
    </location>
</feature>
<dbReference type="SUPFAM" id="SSF160240">
    <property type="entry name" value="Cation efflux protein cytoplasmic domain-like"/>
    <property type="match status" value="1"/>
</dbReference>
<dbReference type="Proteomes" id="UP000705983">
    <property type="component" value="Unassembled WGS sequence"/>
</dbReference>
<feature type="transmembrane region" description="Helical" evidence="7">
    <location>
        <begin position="117"/>
        <end position="139"/>
    </location>
</feature>
<dbReference type="InterPro" id="IPR036837">
    <property type="entry name" value="Cation_efflux_CTD_sf"/>
</dbReference>
<comment type="similarity">
    <text evidence="2">Belongs to the cation diffusion facilitator (CDF) transporter (TC 2.A.4) family.</text>
</comment>
<evidence type="ECO:0000256" key="5">
    <source>
        <dbReference type="ARBA" id="ARBA00022989"/>
    </source>
</evidence>
<sequence length="300" mass="32387">MSSPSHSEQRLLERFMMLSIITAFVTIGLKSYAAVLTGSVGFLSDALESGVNLVAAVVGLIALRIAARPADKNHHFGHGKAEYVSALVEGALIFVAAALIIYTSIQRLISPEPLEQLGIGLVLTTAASILNLLVGLALLRAGKRYRSATLSADGHHLLTDVWTTLGVLVGVAAVSLTGWNWLDPVIALAVGANILWTGYRLLRDALKNLLSASLPEDELVQLDEVLRAFSSHHGVVFSPPRTVESGRHRQIYVVMEVPQDWSVAQAHEVADRLEEDTNAVFPGAELFIHVEPATQQQRGR</sequence>
<reference evidence="11" key="1">
    <citation type="submission" date="2021-02" db="EMBL/GenBank/DDBJ databases">
        <title>Leucobacter sp. CX169.</title>
        <authorList>
            <person name="Cheng Y."/>
        </authorList>
    </citation>
    <scope>NUCLEOTIDE SEQUENCE [LARGE SCALE GENOMIC DNA]</scope>
    <source>
        <strain evidence="11">JY899</strain>
    </source>
</reference>
<feature type="transmembrane region" description="Helical" evidence="7">
    <location>
        <begin position="160"/>
        <end position="179"/>
    </location>
</feature>
<dbReference type="Pfam" id="PF01545">
    <property type="entry name" value="Cation_efflux"/>
    <property type="match status" value="1"/>
</dbReference>
<evidence type="ECO:0000256" key="6">
    <source>
        <dbReference type="ARBA" id="ARBA00023136"/>
    </source>
</evidence>
<evidence type="ECO:0000256" key="1">
    <source>
        <dbReference type="ARBA" id="ARBA00004141"/>
    </source>
</evidence>
<dbReference type="InterPro" id="IPR050291">
    <property type="entry name" value="CDF_Transporter"/>
</dbReference>
<evidence type="ECO:0000256" key="7">
    <source>
        <dbReference type="SAM" id="Phobius"/>
    </source>
</evidence>
<keyword evidence="3" id="KW-0813">Transport</keyword>
<dbReference type="Gene3D" id="3.30.70.1350">
    <property type="entry name" value="Cation efflux protein, cytoplasmic domain"/>
    <property type="match status" value="1"/>
</dbReference>
<dbReference type="PANTHER" id="PTHR43840:SF15">
    <property type="entry name" value="MITOCHONDRIAL METAL TRANSPORTER 1-RELATED"/>
    <property type="match status" value="1"/>
</dbReference>
<dbReference type="EMBL" id="JAFFJS010000003">
    <property type="protein sequence ID" value="MBM9433138.1"/>
    <property type="molecule type" value="Genomic_DNA"/>
</dbReference>
<evidence type="ECO:0000313" key="10">
    <source>
        <dbReference type="EMBL" id="MBM9433138.1"/>
    </source>
</evidence>
<protein>
    <submittedName>
        <fullName evidence="10">Cation transporter</fullName>
    </submittedName>
</protein>
<dbReference type="PANTHER" id="PTHR43840">
    <property type="entry name" value="MITOCHONDRIAL METAL TRANSPORTER 1-RELATED"/>
    <property type="match status" value="1"/>
</dbReference>
<keyword evidence="6 7" id="KW-0472">Membrane</keyword>
<name>A0ABS2TG87_9ACTO</name>
<evidence type="ECO:0000256" key="3">
    <source>
        <dbReference type="ARBA" id="ARBA00022448"/>
    </source>
</evidence>
<dbReference type="InterPro" id="IPR027470">
    <property type="entry name" value="Cation_efflux_CTD"/>
</dbReference>
<gene>
    <name evidence="10" type="ORF">JVW63_05435</name>
</gene>